<dbReference type="PANTHER" id="PTHR30614">
    <property type="entry name" value="MEMBRANE COMPONENT OF AMINO ACID ABC TRANSPORTER"/>
    <property type="match status" value="1"/>
</dbReference>
<sequence>MFDIALLWEMRGLILQGLWNTLWICFLGCLLALSWGLVLAALRLANPRLFGYPVACYVEICRGTPLLILLFLLYYGGPSVGLRLDAEVAGVFGIGLYGAGYFAEIYRGGFKSIPKGQLEAARMLGISPWHALIRIQIPQMARLIVPPSTNQLIILVKESALISIISVDDLTKNATTIVNQTFQVIEPYLAVALLYWLMIELVARGGYALEKRLANRRPRHTFHKSSHKNAHKDPAHANG</sequence>
<evidence type="ECO:0000256" key="10">
    <source>
        <dbReference type="SAM" id="MobiDB-lite"/>
    </source>
</evidence>
<keyword evidence="8 9" id="KW-0472">Membrane</keyword>
<evidence type="ECO:0000256" key="5">
    <source>
        <dbReference type="ARBA" id="ARBA00022692"/>
    </source>
</evidence>
<gene>
    <name evidence="12" type="ORF">GCM10007158_18070</name>
</gene>
<keyword evidence="4" id="KW-1003">Cell membrane</keyword>
<evidence type="ECO:0000256" key="8">
    <source>
        <dbReference type="ARBA" id="ARBA00023136"/>
    </source>
</evidence>
<dbReference type="InterPro" id="IPR000515">
    <property type="entry name" value="MetI-like"/>
</dbReference>
<organism evidence="12 13">
    <name type="scientific">Halomonas johnsoniae</name>
    <dbReference type="NCBI Taxonomy" id="502832"/>
    <lineage>
        <taxon>Bacteria</taxon>
        <taxon>Pseudomonadati</taxon>
        <taxon>Pseudomonadota</taxon>
        <taxon>Gammaproteobacteria</taxon>
        <taxon>Oceanospirillales</taxon>
        <taxon>Halomonadaceae</taxon>
        <taxon>Halomonas</taxon>
    </lineage>
</organism>
<dbReference type="RefSeq" id="WP_193461466.1">
    <property type="nucleotide sequence ID" value="NZ_BMXO01000007.1"/>
</dbReference>
<dbReference type="InterPro" id="IPR043429">
    <property type="entry name" value="ArtM/GltK/GlnP/TcyL/YhdX-like"/>
</dbReference>
<name>A0ABQ2WIL8_9GAMM</name>
<dbReference type="PANTHER" id="PTHR30614:SF0">
    <property type="entry name" value="L-CYSTINE TRANSPORT SYSTEM PERMEASE PROTEIN TCYL"/>
    <property type="match status" value="1"/>
</dbReference>
<evidence type="ECO:0000313" key="12">
    <source>
        <dbReference type="EMBL" id="GGW57315.1"/>
    </source>
</evidence>
<feature type="transmembrane region" description="Helical" evidence="9">
    <location>
        <begin position="54"/>
        <end position="75"/>
    </location>
</feature>
<protein>
    <submittedName>
        <fullName evidence="12">Cystine ABC transporter permease</fullName>
    </submittedName>
</protein>
<evidence type="ECO:0000256" key="7">
    <source>
        <dbReference type="ARBA" id="ARBA00022989"/>
    </source>
</evidence>
<keyword evidence="3 9" id="KW-0813">Transport</keyword>
<accession>A0ABQ2WIL8</accession>
<evidence type="ECO:0000256" key="9">
    <source>
        <dbReference type="RuleBase" id="RU363032"/>
    </source>
</evidence>
<dbReference type="InterPro" id="IPR010065">
    <property type="entry name" value="AA_ABC_transptr_permease_3TM"/>
</dbReference>
<keyword evidence="6" id="KW-0029">Amino-acid transport</keyword>
<evidence type="ECO:0000313" key="13">
    <source>
        <dbReference type="Proteomes" id="UP000647585"/>
    </source>
</evidence>
<feature type="region of interest" description="Disordered" evidence="10">
    <location>
        <begin position="218"/>
        <end position="239"/>
    </location>
</feature>
<dbReference type="EMBL" id="BMXO01000007">
    <property type="protein sequence ID" value="GGW57315.1"/>
    <property type="molecule type" value="Genomic_DNA"/>
</dbReference>
<evidence type="ECO:0000259" key="11">
    <source>
        <dbReference type="PROSITE" id="PS50928"/>
    </source>
</evidence>
<keyword evidence="13" id="KW-1185">Reference proteome</keyword>
<comment type="subcellular location">
    <subcellularLocation>
        <location evidence="1">Cell inner membrane</location>
        <topology evidence="1">Multi-pass membrane protein</topology>
    </subcellularLocation>
    <subcellularLocation>
        <location evidence="9">Cell membrane</location>
        <topology evidence="9">Multi-pass membrane protein</topology>
    </subcellularLocation>
</comment>
<dbReference type="Pfam" id="PF00528">
    <property type="entry name" value="BPD_transp_1"/>
    <property type="match status" value="1"/>
</dbReference>
<comment type="caution">
    <text evidence="12">The sequence shown here is derived from an EMBL/GenBank/DDBJ whole genome shotgun (WGS) entry which is preliminary data.</text>
</comment>
<evidence type="ECO:0000256" key="4">
    <source>
        <dbReference type="ARBA" id="ARBA00022475"/>
    </source>
</evidence>
<reference evidence="13" key="1">
    <citation type="journal article" date="2019" name="Int. J. Syst. Evol. Microbiol.">
        <title>The Global Catalogue of Microorganisms (GCM) 10K type strain sequencing project: providing services to taxonomists for standard genome sequencing and annotation.</title>
        <authorList>
            <consortium name="The Broad Institute Genomics Platform"/>
            <consortium name="The Broad Institute Genome Sequencing Center for Infectious Disease"/>
            <person name="Wu L."/>
            <person name="Ma J."/>
        </authorList>
    </citation>
    <scope>NUCLEOTIDE SEQUENCE [LARGE SCALE GENOMIC DNA]</scope>
    <source>
        <strain evidence="13">KCTC 22157</strain>
    </source>
</reference>
<dbReference type="Proteomes" id="UP000647585">
    <property type="component" value="Unassembled WGS sequence"/>
</dbReference>
<dbReference type="NCBIfam" id="TIGR01726">
    <property type="entry name" value="HEQRo_perm_3TM"/>
    <property type="match status" value="1"/>
</dbReference>
<evidence type="ECO:0000256" key="2">
    <source>
        <dbReference type="ARBA" id="ARBA00010072"/>
    </source>
</evidence>
<comment type="similarity">
    <text evidence="2">Belongs to the binding-protein-dependent transport system permease family. HisMQ subfamily.</text>
</comment>
<evidence type="ECO:0000256" key="3">
    <source>
        <dbReference type="ARBA" id="ARBA00022448"/>
    </source>
</evidence>
<keyword evidence="5 9" id="KW-0812">Transmembrane</keyword>
<proteinExistence type="inferred from homology"/>
<evidence type="ECO:0000256" key="6">
    <source>
        <dbReference type="ARBA" id="ARBA00022970"/>
    </source>
</evidence>
<feature type="domain" description="ABC transmembrane type-1" evidence="11">
    <location>
        <begin position="18"/>
        <end position="203"/>
    </location>
</feature>
<feature type="transmembrane region" description="Helical" evidence="9">
    <location>
        <begin position="20"/>
        <end position="42"/>
    </location>
</feature>
<dbReference type="InterPro" id="IPR035906">
    <property type="entry name" value="MetI-like_sf"/>
</dbReference>
<dbReference type="Gene3D" id="1.10.3720.10">
    <property type="entry name" value="MetI-like"/>
    <property type="match status" value="1"/>
</dbReference>
<dbReference type="SUPFAM" id="SSF161098">
    <property type="entry name" value="MetI-like"/>
    <property type="match status" value="1"/>
</dbReference>
<evidence type="ECO:0000256" key="1">
    <source>
        <dbReference type="ARBA" id="ARBA00004429"/>
    </source>
</evidence>
<keyword evidence="7 9" id="KW-1133">Transmembrane helix</keyword>
<feature type="compositionally biased region" description="Basic residues" evidence="10">
    <location>
        <begin position="218"/>
        <end position="230"/>
    </location>
</feature>
<dbReference type="CDD" id="cd06261">
    <property type="entry name" value="TM_PBP2"/>
    <property type="match status" value="1"/>
</dbReference>
<dbReference type="PROSITE" id="PS50928">
    <property type="entry name" value="ABC_TM1"/>
    <property type="match status" value="1"/>
</dbReference>